<dbReference type="GO" id="GO:0004499">
    <property type="term" value="F:N,N-dimethylaniline monooxygenase activity"/>
    <property type="evidence" value="ECO:0007669"/>
    <property type="project" value="InterPro"/>
</dbReference>
<keyword evidence="2" id="KW-0285">Flavoprotein</keyword>
<dbReference type="Proteomes" id="UP000258309">
    <property type="component" value="Unassembled WGS sequence"/>
</dbReference>
<dbReference type="Gene3D" id="3.50.50.60">
    <property type="entry name" value="FAD/NAD(P)-binding domain"/>
    <property type="match status" value="2"/>
</dbReference>
<sequence length="559" mass="62587">MGGGEITSEFLAPDYNRDIIAPNYVHEPKPVKIIVIGTGISGIAFTYKASKLENVSFQIYEKNQDVGGTWLESVFPGCSCDVPAHCYTYTWAGNPDWSKVFADGPEIWQFYRKLARQYGVYDNTKFGHKVVGAKWDDDAALWRVTVENLATGEIFVDSAEVLINSGGILNNWKWPAIDGLHDFKGKLLHSAQWDKDYDLKDKKVAVIGSGASGIQIVPAIQPDVEHLTSFNRSPTWIAGEFAGQFAPEGRHTKYTEEQKERFRTDPEYFKKYRQDIEHGMNARFPAFYQNSAAQRAGRAFVAKQMADRLKNDPVLCEKLIPKFPLGCRRVTPGHGYLEALIAENVDVVTCGIDKVTENGILTKEGKLVELDVIIAATGYDTSYVPRFPIIGLNGENLQDKWRNEGAAAYLSVAVPGFPNYFLTTGPNAPISNGSLVGAIEHQLDYALNFVQKIQRQDLKYVVITKEAAQEFDEWKNEFMKNMSWSGGCTSWYKNGTTDGKVIGPWPGSVNHFFEIMKAPRYEDWKIKSKAKNRFRYFGDGRSPVEAKGLPLGTYIGASE</sequence>
<dbReference type="SUPFAM" id="SSF51905">
    <property type="entry name" value="FAD/NAD(P)-binding domain"/>
    <property type="match status" value="3"/>
</dbReference>
<evidence type="ECO:0000256" key="1">
    <source>
        <dbReference type="ARBA" id="ARBA00010139"/>
    </source>
</evidence>
<feature type="non-terminal residue" evidence="5">
    <location>
        <position position="1"/>
    </location>
</feature>
<comment type="similarity">
    <text evidence="1">Belongs to the FAD-binding monooxygenase family.</text>
</comment>
<dbReference type="PANTHER" id="PTHR42877:SF11">
    <property type="entry name" value="MONOOXYGENASE, PUTATIVE (AFU_ORTHOLOGUE AFUA_6G13790)-RELATED"/>
    <property type="match status" value="1"/>
</dbReference>
<evidence type="ECO:0000313" key="6">
    <source>
        <dbReference type="Proteomes" id="UP000258309"/>
    </source>
</evidence>
<comment type="caution">
    <text evidence="5">The sequence shown here is derived from an EMBL/GenBank/DDBJ whole genome shotgun (WGS) entry which is preliminary data.</text>
</comment>
<dbReference type="PANTHER" id="PTHR42877">
    <property type="entry name" value="L-ORNITHINE N(5)-MONOOXYGENASE-RELATED"/>
    <property type="match status" value="1"/>
</dbReference>
<dbReference type="GO" id="GO:0050660">
    <property type="term" value="F:flavin adenine dinucleotide binding"/>
    <property type="evidence" value="ECO:0007669"/>
    <property type="project" value="InterPro"/>
</dbReference>
<reference evidence="5 6" key="1">
    <citation type="submission" date="2018-05" db="EMBL/GenBank/DDBJ databases">
        <title>Draft genome sequence of Scytalidium lignicola DSM 105466, a ubiquitous saprotrophic fungus.</title>
        <authorList>
            <person name="Buettner E."/>
            <person name="Gebauer A.M."/>
            <person name="Hofrichter M."/>
            <person name="Liers C."/>
            <person name="Kellner H."/>
        </authorList>
    </citation>
    <scope>NUCLEOTIDE SEQUENCE [LARGE SCALE GENOMIC DNA]</scope>
    <source>
        <strain evidence="5 6">DSM 105466</strain>
    </source>
</reference>
<dbReference type="InterPro" id="IPR051209">
    <property type="entry name" value="FAD-bind_Monooxygenase_sf"/>
</dbReference>
<organism evidence="5 6">
    <name type="scientific">Scytalidium lignicola</name>
    <name type="common">Hyphomycete</name>
    <dbReference type="NCBI Taxonomy" id="5539"/>
    <lineage>
        <taxon>Eukaryota</taxon>
        <taxon>Fungi</taxon>
        <taxon>Dikarya</taxon>
        <taxon>Ascomycota</taxon>
        <taxon>Pezizomycotina</taxon>
        <taxon>Leotiomycetes</taxon>
        <taxon>Leotiomycetes incertae sedis</taxon>
        <taxon>Scytalidium</taxon>
    </lineage>
</organism>
<accession>A0A3E2HFH7</accession>
<keyword evidence="3" id="KW-0274">FAD</keyword>
<protein>
    <recommendedName>
        <fullName evidence="7">Flavin-containing monooxygenase</fullName>
    </recommendedName>
</protein>
<dbReference type="GO" id="GO:0050661">
    <property type="term" value="F:NADP binding"/>
    <property type="evidence" value="ECO:0007669"/>
    <property type="project" value="InterPro"/>
</dbReference>
<dbReference type="OrthoDB" id="74360at2759"/>
<keyword evidence="4" id="KW-0560">Oxidoreductase</keyword>
<proteinExistence type="inferred from homology"/>
<gene>
    <name evidence="5" type="ORF">B7463_g4230</name>
</gene>
<evidence type="ECO:0000256" key="2">
    <source>
        <dbReference type="ARBA" id="ARBA00022630"/>
    </source>
</evidence>
<evidence type="ECO:0000256" key="4">
    <source>
        <dbReference type="ARBA" id="ARBA00023002"/>
    </source>
</evidence>
<dbReference type="EMBL" id="NCSJ02000061">
    <property type="protein sequence ID" value="RFU32127.1"/>
    <property type="molecule type" value="Genomic_DNA"/>
</dbReference>
<evidence type="ECO:0000313" key="5">
    <source>
        <dbReference type="EMBL" id="RFU32127.1"/>
    </source>
</evidence>
<dbReference type="OMA" id="GYWRRST"/>
<keyword evidence="6" id="KW-1185">Reference proteome</keyword>
<evidence type="ECO:0008006" key="7">
    <source>
        <dbReference type="Google" id="ProtNLM"/>
    </source>
</evidence>
<dbReference type="PRINTS" id="PR00368">
    <property type="entry name" value="FADPNR"/>
</dbReference>
<evidence type="ECO:0000256" key="3">
    <source>
        <dbReference type="ARBA" id="ARBA00022827"/>
    </source>
</evidence>
<dbReference type="AlphaFoldDB" id="A0A3E2HFH7"/>
<dbReference type="InterPro" id="IPR036188">
    <property type="entry name" value="FAD/NAD-bd_sf"/>
</dbReference>
<feature type="non-terminal residue" evidence="5">
    <location>
        <position position="559"/>
    </location>
</feature>
<name>A0A3E2HFH7_SCYLI</name>
<dbReference type="InterPro" id="IPR020946">
    <property type="entry name" value="Flavin_mOase-like"/>
</dbReference>
<dbReference type="Pfam" id="PF00743">
    <property type="entry name" value="FMO-like"/>
    <property type="match status" value="1"/>
</dbReference>